<keyword evidence="2" id="KW-0321">Glycogen metabolism</keyword>
<dbReference type="SUPFAM" id="SSF53448">
    <property type="entry name" value="Nucleotide-diphospho-sugar transferases"/>
    <property type="match status" value="1"/>
</dbReference>
<evidence type="ECO:0000256" key="2">
    <source>
        <dbReference type="ARBA" id="ARBA00022600"/>
    </source>
</evidence>
<comment type="similarity">
    <text evidence="1">Belongs to the bacterial/plant glucose-1-phosphate adenylyltransferase family.</text>
</comment>
<evidence type="ECO:0000256" key="7">
    <source>
        <dbReference type="ARBA" id="ARBA00023277"/>
    </source>
</evidence>
<keyword evidence="11" id="KW-1185">Reference proteome</keyword>
<accession>A0ABY8MDY8</accession>
<keyword evidence="7" id="KW-0119">Carbohydrate metabolism</keyword>
<dbReference type="InterPro" id="IPR029044">
    <property type="entry name" value="Nucleotide-diphossugar_trans"/>
</dbReference>
<protein>
    <submittedName>
        <fullName evidence="10">Sugar phosphate nucleotidyltransferase</fullName>
    </submittedName>
</protein>
<dbReference type="PANTHER" id="PTHR43523:SF12">
    <property type="entry name" value="GLUCOSE-1-PHOSPHATE ADENYLYLTRANSFERASE LARGE SUBUNIT 1, CHLOROPLASTIC-RELATED"/>
    <property type="match status" value="1"/>
</dbReference>
<dbReference type="InterPro" id="IPR005835">
    <property type="entry name" value="NTP_transferase_dom"/>
</dbReference>
<feature type="compositionally biased region" description="Basic and acidic residues" evidence="8">
    <location>
        <begin position="193"/>
        <end position="211"/>
    </location>
</feature>
<sequence length="443" mass="49195">MHDSVSPTVKRKVAVLILGGGRGTRLYPLTLKRSKPAVPFAGRYRLVDIALSRCIHARLLNLHVLTQYNSASLHLHINRTYRFDAFNKGGIQVLAASQFYMQDDREQWFLGSADAVRKTLNHYSQGSEPYQHFLILAGDQIHELDVEAMLAHHLAEDADFTIAGTPIHGEQLSKYGVLKSSVTGRVSGFLEKPSQDHPELPDFRRSVGSKADKLQPEKPYWGSMGSYLIRAEILRDILREGSPDFGSGAVPYAAHNYKMMLYPHLGFFEDIGVFETFFDVHIRMAEGCLPINLYHSDTSLYTYRRELPPAMFSGSSSVEKSLVVEGSVMGDQLKLKSSLVGVRSIVQRDCSLYKTYLMGNDFYPCHDNIPQVVNTGSKNLEIGIGANCRIANAIIDKNCSIGSGCRIGLDPDKLKDGDYQGYSIHKGIVIIPKGSVLPSNTII</sequence>
<organism evidence="10 11">
    <name type="scientific">Candidatus Haliotispira prima</name>
    <dbReference type="NCBI Taxonomy" id="3034016"/>
    <lineage>
        <taxon>Bacteria</taxon>
        <taxon>Pseudomonadati</taxon>
        <taxon>Spirochaetota</taxon>
        <taxon>Spirochaetia</taxon>
        <taxon>Spirochaetales</taxon>
        <taxon>Spirochaetaceae</taxon>
        <taxon>Candidatus Haliotispira</taxon>
    </lineage>
</organism>
<keyword evidence="4" id="KW-0548">Nucleotidyltransferase</keyword>
<evidence type="ECO:0000256" key="6">
    <source>
        <dbReference type="ARBA" id="ARBA00022840"/>
    </source>
</evidence>
<keyword evidence="3" id="KW-0808">Transferase</keyword>
<dbReference type="InterPro" id="IPR011004">
    <property type="entry name" value="Trimer_LpxA-like_sf"/>
</dbReference>
<feature type="region of interest" description="Disordered" evidence="8">
    <location>
        <begin position="190"/>
        <end position="211"/>
    </location>
</feature>
<dbReference type="Gene3D" id="2.160.10.10">
    <property type="entry name" value="Hexapeptide repeat proteins"/>
    <property type="match status" value="1"/>
</dbReference>
<name>A0ABY8MDY8_9SPIO</name>
<evidence type="ECO:0000313" key="11">
    <source>
        <dbReference type="Proteomes" id="UP001228690"/>
    </source>
</evidence>
<proteinExistence type="inferred from homology"/>
<dbReference type="PROSITE" id="PS00809">
    <property type="entry name" value="ADP_GLC_PYROPHOSPH_2"/>
    <property type="match status" value="1"/>
</dbReference>
<reference evidence="10 11" key="1">
    <citation type="submission" date="2023-04" db="EMBL/GenBank/DDBJ databases">
        <title>Spirochaete genome identified in red abalone sample constitutes a novel genus.</title>
        <authorList>
            <person name="Sharma S.P."/>
            <person name="Purcell C.M."/>
            <person name="Hyde J.R."/>
            <person name="Severin A.J."/>
        </authorList>
    </citation>
    <scope>NUCLEOTIDE SEQUENCE [LARGE SCALE GENOMIC DNA]</scope>
    <source>
        <strain evidence="10 11">SP-2023</strain>
    </source>
</reference>
<evidence type="ECO:0000256" key="5">
    <source>
        <dbReference type="ARBA" id="ARBA00022741"/>
    </source>
</evidence>
<feature type="domain" description="Nucleotidyl transferase" evidence="9">
    <location>
        <begin position="16"/>
        <end position="283"/>
    </location>
</feature>
<dbReference type="Proteomes" id="UP001228690">
    <property type="component" value="Chromosome"/>
</dbReference>
<evidence type="ECO:0000256" key="1">
    <source>
        <dbReference type="ARBA" id="ARBA00010443"/>
    </source>
</evidence>
<dbReference type="EMBL" id="CP123443">
    <property type="protein sequence ID" value="WGK68182.1"/>
    <property type="molecule type" value="Genomic_DNA"/>
</dbReference>
<evidence type="ECO:0000256" key="4">
    <source>
        <dbReference type="ARBA" id="ARBA00022695"/>
    </source>
</evidence>
<keyword evidence="5" id="KW-0547">Nucleotide-binding</keyword>
<dbReference type="Pfam" id="PF25247">
    <property type="entry name" value="LbH_GLGC"/>
    <property type="match status" value="1"/>
</dbReference>
<dbReference type="RefSeq" id="WP_326926353.1">
    <property type="nucleotide sequence ID" value="NZ_CP123443.1"/>
</dbReference>
<dbReference type="SUPFAM" id="SSF51161">
    <property type="entry name" value="Trimeric LpxA-like enzymes"/>
    <property type="match status" value="1"/>
</dbReference>
<dbReference type="InterPro" id="IPR011831">
    <property type="entry name" value="ADP-Glc_PPase"/>
</dbReference>
<dbReference type="Gene3D" id="3.90.550.10">
    <property type="entry name" value="Spore Coat Polysaccharide Biosynthesis Protein SpsA, Chain A"/>
    <property type="match status" value="1"/>
</dbReference>
<dbReference type="Pfam" id="PF00483">
    <property type="entry name" value="NTP_transferase"/>
    <property type="match status" value="1"/>
</dbReference>
<gene>
    <name evidence="10" type="ORF">P0082_06765</name>
</gene>
<evidence type="ECO:0000259" key="9">
    <source>
        <dbReference type="Pfam" id="PF00483"/>
    </source>
</evidence>
<dbReference type="PANTHER" id="PTHR43523">
    <property type="entry name" value="GLUCOSE-1-PHOSPHATE ADENYLYLTRANSFERASE-RELATED"/>
    <property type="match status" value="1"/>
</dbReference>
<evidence type="ECO:0000313" key="10">
    <source>
        <dbReference type="EMBL" id="WGK68182.1"/>
    </source>
</evidence>
<evidence type="ECO:0000256" key="3">
    <source>
        <dbReference type="ARBA" id="ARBA00022679"/>
    </source>
</evidence>
<dbReference type="InterPro" id="IPR005836">
    <property type="entry name" value="ADP_Glu_pyroP_CS"/>
</dbReference>
<keyword evidence="6" id="KW-0067">ATP-binding</keyword>
<evidence type="ECO:0000256" key="8">
    <source>
        <dbReference type="SAM" id="MobiDB-lite"/>
    </source>
</evidence>
<dbReference type="PROSITE" id="PS00808">
    <property type="entry name" value="ADP_GLC_PYROPHOSPH_1"/>
    <property type="match status" value="1"/>
</dbReference>